<evidence type="ECO:0000256" key="3">
    <source>
        <dbReference type="ARBA" id="ARBA00022741"/>
    </source>
</evidence>
<dbReference type="Proteomes" id="UP000245202">
    <property type="component" value="Unassembled WGS sequence"/>
</dbReference>
<dbReference type="Gene3D" id="3.90.190.20">
    <property type="entry name" value="Mur ligase, C-terminal domain"/>
    <property type="match status" value="1"/>
</dbReference>
<reference evidence="8 9" key="1">
    <citation type="submission" date="2017-08" db="EMBL/GenBank/DDBJ databases">
        <title>Substantial Increase in Enzyme Production by Combined Drug-Resistance Mutations in Paenibacillus agaridevorans.</title>
        <authorList>
            <person name="Tanaka Y."/>
            <person name="Funane K."/>
            <person name="Hosaka T."/>
            <person name="Shiwa Y."/>
            <person name="Fujita N."/>
            <person name="Miyazaki T."/>
            <person name="Yoshikawa H."/>
            <person name="Murakami K."/>
            <person name="Kasahara K."/>
            <person name="Inaoka T."/>
            <person name="Hiraga Y."/>
            <person name="Ochi K."/>
        </authorList>
    </citation>
    <scope>NUCLEOTIDE SEQUENCE [LARGE SCALE GENOMIC DNA]</scope>
    <source>
        <strain evidence="8 9">T-3040</strain>
    </source>
</reference>
<evidence type="ECO:0000256" key="5">
    <source>
        <dbReference type="ARBA" id="ARBA00022960"/>
    </source>
</evidence>
<evidence type="ECO:0000256" key="4">
    <source>
        <dbReference type="ARBA" id="ARBA00022840"/>
    </source>
</evidence>
<evidence type="ECO:0000256" key="1">
    <source>
        <dbReference type="ARBA" id="ARBA00022490"/>
    </source>
</evidence>
<dbReference type="InterPro" id="IPR036615">
    <property type="entry name" value="Mur_ligase_C_dom_sf"/>
</dbReference>
<dbReference type="GO" id="GO:0071555">
    <property type="term" value="P:cell wall organization"/>
    <property type="evidence" value="ECO:0007669"/>
    <property type="project" value="UniProtKB-KW"/>
</dbReference>
<dbReference type="AlphaFoldDB" id="A0A2R5ERZ4"/>
<protein>
    <submittedName>
        <fullName evidence="8">Putative UDP-N-acetylmuramoyl-L-alanine--D-glutamate ligase</fullName>
    </submittedName>
</protein>
<evidence type="ECO:0000256" key="2">
    <source>
        <dbReference type="ARBA" id="ARBA00022598"/>
    </source>
</evidence>
<sequence length="57" mass="6312">MNAEKDAESTLREAVVRAFAMTEPGDAVLLSPACASWDMFQSYEQRGSMFKQSAHTL</sequence>
<dbReference type="GO" id="GO:0005524">
    <property type="term" value="F:ATP binding"/>
    <property type="evidence" value="ECO:0007669"/>
    <property type="project" value="UniProtKB-KW"/>
</dbReference>
<dbReference type="GO" id="GO:0005737">
    <property type="term" value="C:cytoplasm"/>
    <property type="evidence" value="ECO:0007669"/>
    <property type="project" value="InterPro"/>
</dbReference>
<keyword evidence="5" id="KW-0133">Cell shape</keyword>
<evidence type="ECO:0000256" key="7">
    <source>
        <dbReference type="ARBA" id="ARBA00023316"/>
    </source>
</evidence>
<gene>
    <name evidence="8" type="ORF">PAT3040_00662</name>
</gene>
<dbReference type="PANTHER" id="PTHR43692">
    <property type="entry name" value="UDP-N-ACETYLMURAMOYLALANINE--D-GLUTAMATE LIGASE"/>
    <property type="match status" value="1"/>
</dbReference>
<proteinExistence type="predicted"/>
<dbReference type="EMBL" id="BDQX01000036">
    <property type="protein sequence ID" value="GBG06154.1"/>
    <property type="molecule type" value="Genomic_DNA"/>
</dbReference>
<keyword evidence="1" id="KW-0963">Cytoplasm</keyword>
<evidence type="ECO:0000313" key="8">
    <source>
        <dbReference type="EMBL" id="GBG06154.1"/>
    </source>
</evidence>
<keyword evidence="6" id="KW-0573">Peptidoglycan synthesis</keyword>
<dbReference type="PANTHER" id="PTHR43692:SF1">
    <property type="entry name" value="UDP-N-ACETYLMURAMOYLALANINE--D-GLUTAMATE LIGASE"/>
    <property type="match status" value="1"/>
</dbReference>
<keyword evidence="2 8" id="KW-0436">Ligase</keyword>
<comment type="caution">
    <text evidence="8">The sequence shown here is derived from an EMBL/GenBank/DDBJ whole genome shotgun (WGS) entry which is preliminary data.</text>
</comment>
<keyword evidence="3" id="KW-0547">Nucleotide-binding</keyword>
<organism evidence="8 9">
    <name type="scientific">Paenibacillus agaridevorans</name>
    <dbReference type="NCBI Taxonomy" id="171404"/>
    <lineage>
        <taxon>Bacteria</taxon>
        <taxon>Bacillati</taxon>
        <taxon>Bacillota</taxon>
        <taxon>Bacilli</taxon>
        <taxon>Bacillales</taxon>
        <taxon>Paenibacillaceae</taxon>
        <taxon>Paenibacillus</taxon>
    </lineage>
</organism>
<dbReference type="GO" id="GO:0008764">
    <property type="term" value="F:UDP-N-acetylmuramoylalanine-D-glutamate ligase activity"/>
    <property type="evidence" value="ECO:0007669"/>
    <property type="project" value="InterPro"/>
</dbReference>
<keyword evidence="4" id="KW-0067">ATP-binding</keyword>
<dbReference type="GO" id="GO:0051301">
    <property type="term" value="P:cell division"/>
    <property type="evidence" value="ECO:0007669"/>
    <property type="project" value="InterPro"/>
</dbReference>
<evidence type="ECO:0000313" key="9">
    <source>
        <dbReference type="Proteomes" id="UP000245202"/>
    </source>
</evidence>
<evidence type="ECO:0000256" key="6">
    <source>
        <dbReference type="ARBA" id="ARBA00022984"/>
    </source>
</evidence>
<dbReference type="GO" id="GO:0008360">
    <property type="term" value="P:regulation of cell shape"/>
    <property type="evidence" value="ECO:0007669"/>
    <property type="project" value="UniProtKB-KW"/>
</dbReference>
<accession>A0A2R5ERZ4</accession>
<name>A0A2R5ERZ4_9BACL</name>
<keyword evidence="9" id="KW-1185">Reference proteome</keyword>
<dbReference type="GO" id="GO:0009252">
    <property type="term" value="P:peptidoglycan biosynthetic process"/>
    <property type="evidence" value="ECO:0007669"/>
    <property type="project" value="UniProtKB-KW"/>
</dbReference>
<dbReference type="InterPro" id="IPR005762">
    <property type="entry name" value="MurD"/>
</dbReference>
<keyword evidence="7" id="KW-0961">Cell wall biogenesis/degradation</keyword>
<dbReference type="SUPFAM" id="SSF53244">
    <property type="entry name" value="MurD-like peptide ligases, peptide-binding domain"/>
    <property type="match status" value="1"/>
</dbReference>